<organism evidence="2 3">
    <name type="scientific">Pandoraea terrae</name>
    <dbReference type="NCBI Taxonomy" id="1537710"/>
    <lineage>
        <taxon>Bacteria</taxon>
        <taxon>Pseudomonadati</taxon>
        <taxon>Pseudomonadota</taxon>
        <taxon>Betaproteobacteria</taxon>
        <taxon>Burkholderiales</taxon>
        <taxon>Burkholderiaceae</taxon>
        <taxon>Pandoraea</taxon>
    </lineage>
</organism>
<keyword evidence="1" id="KW-1133">Transmembrane helix</keyword>
<gene>
    <name evidence="2" type="ORF">PTE30175_05297</name>
</gene>
<sequence length="158" mass="17834">MYVCSGEYSITQSGRRWRWLIEFSGEYLIELHMKKYHQRFLWYFSLFLITAGFLGTGNSTLLSAYIPALLTYLPISLIWVVCCRIIFKFQPQARTIFGISTEKFSIATTIAGLGVAFVSMLYQNIQVASLGMGICMCGADSIYSIREIGFSVSKEAAK</sequence>
<proteinExistence type="predicted"/>
<keyword evidence="1" id="KW-0472">Membrane</keyword>
<name>A0A5E4ZDJ0_9BURK</name>
<evidence type="ECO:0000313" key="3">
    <source>
        <dbReference type="Proteomes" id="UP000414233"/>
    </source>
</evidence>
<dbReference type="AlphaFoldDB" id="A0A5E4ZDJ0"/>
<dbReference type="Proteomes" id="UP000414233">
    <property type="component" value="Unassembled WGS sequence"/>
</dbReference>
<feature type="transmembrane region" description="Helical" evidence="1">
    <location>
        <begin position="104"/>
        <end position="122"/>
    </location>
</feature>
<feature type="transmembrane region" description="Helical" evidence="1">
    <location>
        <begin position="40"/>
        <end position="58"/>
    </location>
</feature>
<feature type="transmembrane region" description="Helical" evidence="1">
    <location>
        <begin position="64"/>
        <end position="83"/>
    </location>
</feature>
<evidence type="ECO:0000256" key="1">
    <source>
        <dbReference type="SAM" id="Phobius"/>
    </source>
</evidence>
<keyword evidence="3" id="KW-1185">Reference proteome</keyword>
<evidence type="ECO:0000313" key="2">
    <source>
        <dbReference type="EMBL" id="VVE58747.1"/>
    </source>
</evidence>
<protein>
    <submittedName>
        <fullName evidence="2">Uncharacterized protein</fullName>
    </submittedName>
</protein>
<keyword evidence="1" id="KW-0812">Transmembrane</keyword>
<reference evidence="2 3" key="1">
    <citation type="submission" date="2019-08" db="EMBL/GenBank/DDBJ databases">
        <authorList>
            <person name="Peeters C."/>
        </authorList>
    </citation>
    <scope>NUCLEOTIDE SEQUENCE [LARGE SCALE GENOMIC DNA]</scope>
    <source>
        <strain evidence="2 3">LMG 30175</strain>
    </source>
</reference>
<accession>A0A5E4ZDJ0</accession>
<dbReference type="EMBL" id="CABPRZ010000037">
    <property type="protein sequence ID" value="VVE58747.1"/>
    <property type="molecule type" value="Genomic_DNA"/>
</dbReference>